<dbReference type="PROSITE" id="PS50222">
    <property type="entry name" value="EF_HAND_2"/>
    <property type="match status" value="1"/>
</dbReference>
<feature type="domain" description="EF-hand" evidence="3">
    <location>
        <begin position="1"/>
        <end position="30"/>
    </location>
</feature>
<dbReference type="InterPro" id="IPR011992">
    <property type="entry name" value="EF-hand-dom_pair"/>
</dbReference>
<dbReference type="EMBL" id="KV454412">
    <property type="protein sequence ID" value="ODQ64251.1"/>
    <property type="molecule type" value="Genomic_DNA"/>
</dbReference>
<dbReference type="InterPro" id="IPR050403">
    <property type="entry name" value="Myosin_RLC"/>
</dbReference>
<sequence length="135" mass="15046">MESFALLDHDNDGLVSRADLASMLTSLGQATDPATLDQFFKDNGKETMTMASYVTTMQRLMGEIVPANDLHTAFQAFHADKNETIRTATLEKELKQAGMDPEVITQAIAEFSKSRFANEEFDYKLFIKTLCGPDQ</sequence>
<evidence type="ECO:0000259" key="3">
    <source>
        <dbReference type="PROSITE" id="PS50222"/>
    </source>
</evidence>
<protein>
    <submittedName>
        <fullName evidence="4">EF-hand protein</fullName>
    </submittedName>
</protein>
<evidence type="ECO:0000256" key="2">
    <source>
        <dbReference type="ARBA" id="ARBA00022837"/>
    </source>
</evidence>
<dbReference type="Proteomes" id="UP000095009">
    <property type="component" value="Unassembled WGS sequence"/>
</dbReference>
<accession>A0A1E3PFS7</accession>
<gene>
    <name evidence="4" type="ORF">NADFUDRAFT_43258</name>
</gene>
<dbReference type="AlphaFoldDB" id="A0A1E3PFS7"/>
<dbReference type="InterPro" id="IPR018247">
    <property type="entry name" value="EF_Hand_1_Ca_BS"/>
</dbReference>
<name>A0A1E3PFS7_9ASCO</name>
<organism evidence="4 5">
    <name type="scientific">Nadsonia fulvescens var. elongata DSM 6958</name>
    <dbReference type="NCBI Taxonomy" id="857566"/>
    <lineage>
        <taxon>Eukaryota</taxon>
        <taxon>Fungi</taxon>
        <taxon>Dikarya</taxon>
        <taxon>Ascomycota</taxon>
        <taxon>Saccharomycotina</taxon>
        <taxon>Dipodascomycetes</taxon>
        <taxon>Dipodascales</taxon>
        <taxon>Dipodascales incertae sedis</taxon>
        <taxon>Nadsonia</taxon>
    </lineage>
</organism>
<evidence type="ECO:0000313" key="5">
    <source>
        <dbReference type="Proteomes" id="UP000095009"/>
    </source>
</evidence>
<dbReference type="OrthoDB" id="429467at2759"/>
<reference evidence="4 5" key="1">
    <citation type="journal article" date="2016" name="Proc. Natl. Acad. Sci. U.S.A.">
        <title>Comparative genomics of biotechnologically important yeasts.</title>
        <authorList>
            <person name="Riley R."/>
            <person name="Haridas S."/>
            <person name="Wolfe K.H."/>
            <person name="Lopes M.R."/>
            <person name="Hittinger C.T."/>
            <person name="Goeker M."/>
            <person name="Salamov A.A."/>
            <person name="Wisecaver J.H."/>
            <person name="Long T.M."/>
            <person name="Calvey C.H."/>
            <person name="Aerts A.L."/>
            <person name="Barry K.W."/>
            <person name="Choi C."/>
            <person name="Clum A."/>
            <person name="Coughlan A.Y."/>
            <person name="Deshpande S."/>
            <person name="Douglass A.P."/>
            <person name="Hanson S.J."/>
            <person name="Klenk H.-P."/>
            <person name="LaButti K.M."/>
            <person name="Lapidus A."/>
            <person name="Lindquist E.A."/>
            <person name="Lipzen A.M."/>
            <person name="Meier-Kolthoff J.P."/>
            <person name="Ohm R.A."/>
            <person name="Otillar R.P."/>
            <person name="Pangilinan J.L."/>
            <person name="Peng Y."/>
            <person name="Rokas A."/>
            <person name="Rosa C.A."/>
            <person name="Scheuner C."/>
            <person name="Sibirny A.A."/>
            <person name="Slot J.C."/>
            <person name="Stielow J.B."/>
            <person name="Sun H."/>
            <person name="Kurtzman C.P."/>
            <person name="Blackwell M."/>
            <person name="Grigoriev I.V."/>
            <person name="Jeffries T.W."/>
        </authorList>
    </citation>
    <scope>NUCLEOTIDE SEQUENCE [LARGE SCALE GENOMIC DNA]</scope>
    <source>
        <strain evidence="4 5">DSM 6958</strain>
    </source>
</reference>
<dbReference type="Gene3D" id="1.10.238.10">
    <property type="entry name" value="EF-hand"/>
    <property type="match status" value="1"/>
</dbReference>
<dbReference type="InterPro" id="IPR002048">
    <property type="entry name" value="EF_hand_dom"/>
</dbReference>
<dbReference type="PROSITE" id="PS00018">
    <property type="entry name" value="EF_HAND_1"/>
    <property type="match status" value="1"/>
</dbReference>
<evidence type="ECO:0000256" key="1">
    <source>
        <dbReference type="ARBA" id="ARBA00022737"/>
    </source>
</evidence>
<proteinExistence type="predicted"/>
<dbReference type="SUPFAM" id="SSF47473">
    <property type="entry name" value="EF-hand"/>
    <property type="match status" value="1"/>
</dbReference>
<keyword evidence="2" id="KW-0106">Calcium</keyword>
<keyword evidence="1" id="KW-0677">Repeat</keyword>
<dbReference type="GO" id="GO:0005509">
    <property type="term" value="F:calcium ion binding"/>
    <property type="evidence" value="ECO:0007669"/>
    <property type="project" value="InterPro"/>
</dbReference>
<dbReference type="STRING" id="857566.A0A1E3PFS7"/>
<keyword evidence="5" id="KW-1185">Reference proteome</keyword>
<dbReference type="PANTHER" id="PTHR23049">
    <property type="entry name" value="MYOSIN REGULATORY LIGHT CHAIN 2"/>
    <property type="match status" value="1"/>
</dbReference>
<evidence type="ECO:0000313" key="4">
    <source>
        <dbReference type="EMBL" id="ODQ64251.1"/>
    </source>
</evidence>